<evidence type="ECO:0000313" key="2">
    <source>
        <dbReference type="Proteomes" id="UP000521943"/>
    </source>
</evidence>
<sequence length="221" mass="24995">MNTGEIVPAAVQEAPSSSSATYTSKQLKEFLERNWNTIRDQSRYLVENTETAVRCAYCKEVVELGEDPSQREVNWAVHVKLDHKRRPFIDDPHCELIFGTDTRVSCSACETDIALTRSWLHQKWEKHITTVSHRRNVGEITTPTPSDARRQRFADDPAVIVLSDFDIHCLVCKRDLKLADTLAWASWERHLKSKAHQARASASSGASPLSMIGWSANTFNS</sequence>
<name>A0A8H6IHB9_9AGAR</name>
<dbReference type="AlphaFoldDB" id="A0A8H6IHB9"/>
<comment type="caution">
    <text evidence="1">The sequence shown here is derived from an EMBL/GenBank/DDBJ whole genome shotgun (WGS) entry which is preliminary data.</text>
</comment>
<evidence type="ECO:0000313" key="1">
    <source>
        <dbReference type="EMBL" id="KAF6765640.1"/>
    </source>
</evidence>
<dbReference type="Proteomes" id="UP000521943">
    <property type="component" value="Unassembled WGS sequence"/>
</dbReference>
<protein>
    <submittedName>
        <fullName evidence="1">Uncharacterized protein</fullName>
    </submittedName>
</protein>
<reference evidence="1 2" key="1">
    <citation type="submission" date="2020-07" db="EMBL/GenBank/DDBJ databases">
        <title>Comparative genomics of pyrophilous fungi reveals a link between fire events and developmental genes.</title>
        <authorList>
            <consortium name="DOE Joint Genome Institute"/>
            <person name="Steindorff A.S."/>
            <person name="Carver A."/>
            <person name="Calhoun S."/>
            <person name="Stillman K."/>
            <person name="Liu H."/>
            <person name="Lipzen A."/>
            <person name="Pangilinan J."/>
            <person name="Labutti K."/>
            <person name="Bruns T.D."/>
            <person name="Grigoriev I.V."/>
        </authorList>
    </citation>
    <scope>NUCLEOTIDE SEQUENCE [LARGE SCALE GENOMIC DNA]</scope>
    <source>
        <strain evidence="1 2">CBS 144469</strain>
    </source>
</reference>
<dbReference type="EMBL" id="JACGCI010000002">
    <property type="protein sequence ID" value="KAF6765640.1"/>
    <property type="molecule type" value="Genomic_DNA"/>
</dbReference>
<proteinExistence type="predicted"/>
<organism evidence="1 2">
    <name type="scientific">Ephemerocybe angulata</name>
    <dbReference type="NCBI Taxonomy" id="980116"/>
    <lineage>
        <taxon>Eukaryota</taxon>
        <taxon>Fungi</taxon>
        <taxon>Dikarya</taxon>
        <taxon>Basidiomycota</taxon>
        <taxon>Agaricomycotina</taxon>
        <taxon>Agaricomycetes</taxon>
        <taxon>Agaricomycetidae</taxon>
        <taxon>Agaricales</taxon>
        <taxon>Agaricineae</taxon>
        <taxon>Psathyrellaceae</taxon>
        <taxon>Ephemerocybe</taxon>
    </lineage>
</organism>
<gene>
    <name evidence="1" type="ORF">DFP72DRAFT_839467</name>
</gene>
<keyword evidence="2" id="KW-1185">Reference proteome</keyword>
<accession>A0A8H6IHB9</accession>